<dbReference type="InterPro" id="IPR016636">
    <property type="entry name" value="3-oxo-5-alpha-steroid_4-DH"/>
</dbReference>
<sequence>MNVQSYLEVTTEQELFDVALRGFLLTSVLVLGGLLVFGSPYGSQTNYNGIFTISGRAAWIFMELVSPVVFIYSYFSSNLAFLLPSKIQPLERSASTRSLVFVALWIAHYVNRAIIYPLRQPSRKNMHIGIMLCAVVFNTVNAYLNGRWLATAFSSHATEPFNSWDVRFVLGTALFVAGMAGNIHHDNLLMRLRSKKSKGNGSRYLIPYGSLFSFVSCPHFFCELAEWAGFALASGSPAAWAFVLNILCNLAPRAYFIHRWYIGTFAVYPKSRKAIIPFVF</sequence>
<evidence type="ECO:0000313" key="8">
    <source>
        <dbReference type="EMBL" id="KAJ2681222.1"/>
    </source>
</evidence>
<dbReference type="Proteomes" id="UP001151518">
    <property type="component" value="Unassembled WGS sequence"/>
</dbReference>
<name>A0A9W8L1H4_9FUNG</name>
<evidence type="ECO:0000256" key="1">
    <source>
        <dbReference type="ARBA" id="ARBA00004141"/>
    </source>
</evidence>
<feature type="transmembrane region" description="Helical" evidence="6">
    <location>
        <begin position="57"/>
        <end position="75"/>
    </location>
</feature>
<keyword evidence="3 6" id="KW-0812">Transmembrane</keyword>
<evidence type="ECO:0000256" key="3">
    <source>
        <dbReference type="ARBA" id="ARBA00022692"/>
    </source>
</evidence>
<dbReference type="InterPro" id="IPR039357">
    <property type="entry name" value="SRD5A/TECR"/>
</dbReference>
<proteinExistence type="inferred from homology"/>
<feature type="transmembrane region" description="Helical" evidence="6">
    <location>
        <begin position="20"/>
        <end position="37"/>
    </location>
</feature>
<evidence type="ECO:0000259" key="7">
    <source>
        <dbReference type="Pfam" id="PF02544"/>
    </source>
</evidence>
<gene>
    <name evidence="8" type="ORF">GGI25_000177</name>
</gene>
<evidence type="ECO:0000256" key="5">
    <source>
        <dbReference type="ARBA" id="ARBA00023136"/>
    </source>
</evidence>
<evidence type="ECO:0000256" key="2">
    <source>
        <dbReference type="ARBA" id="ARBA00007742"/>
    </source>
</evidence>
<dbReference type="InterPro" id="IPR001104">
    <property type="entry name" value="3-oxo-5_a-steroid_4-DH_C"/>
</dbReference>
<protein>
    <recommendedName>
        <fullName evidence="7">3-oxo-5-alpha-steroid 4-dehydrogenase C-terminal domain-containing protein</fullName>
    </recommendedName>
</protein>
<dbReference type="EMBL" id="JANBTW010000001">
    <property type="protein sequence ID" value="KAJ2681222.1"/>
    <property type="molecule type" value="Genomic_DNA"/>
</dbReference>
<dbReference type="GO" id="GO:0003865">
    <property type="term" value="F:3-oxo-5-alpha-steroid 4-dehydrogenase activity"/>
    <property type="evidence" value="ECO:0007669"/>
    <property type="project" value="InterPro"/>
</dbReference>
<feature type="transmembrane region" description="Helical" evidence="6">
    <location>
        <begin position="227"/>
        <end position="251"/>
    </location>
</feature>
<organism evidence="8 9">
    <name type="scientific">Coemansia spiralis</name>
    <dbReference type="NCBI Taxonomy" id="417178"/>
    <lineage>
        <taxon>Eukaryota</taxon>
        <taxon>Fungi</taxon>
        <taxon>Fungi incertae sedis</taxon>
        <taxon>Zoopagomycota</taxon>
        <taxon>Kickxellomycotina</taxon>
        <taxon>Kickxellomycetes</taxon>
        <taxon>Kickxellales</taxon>
        <taxon>Kickxellaceae</taxon>
        <taxon>Coemansia</taxon>
    </lineage>
</organism>
<evidence type="ECO:0000313" key="9">
    <source>
        <dbReference type="Proteomes" id="UP001151518"/>
    </source>
</evidence>
<dbReference type="Pfam" id="PF02544">
    <property type="entry name" value="Steroid_dh"/>
    <property type="match status" value="1"/>
</dbReference>
<feature type="transmembrane region" description="Helical" evidence="6">
    <location>
        <begin position="164"/>
        <end position="183"/>
    </location>
</feature>
<comment type="subcellular location">
    <subcellularLocation>
        <location evidence="1">Membrane</location>
        <topology evidence="1">Multi-pass membrane protein</topology>
    </subcellularLocation>
</comment>
<reference evidence="8" key="1">
    <citation type="submission" date="2022-07" db="EMBL/GenBank/DDBJ databases">
        <title>Phylogenomic reconstructions and comparative analyses of Kickxellomycotina fungi.</title>
        <authorList>
            <person name="Reynolds N.K."/>
            <person name="Stajich J.E."/>
            <person name="Barry K."/>
            <person name="Grigoriev I.V."/>
            <person name="Crous P."/>
            <person name="Smith M.E."/>
        </authorList>
    </citation>
    <scope>NUCLEOTIDE SEQUENCE</scope>
    <source>
        <strain evidence="8">NRRL 3115</strain>
    </source>
</reference>
<dbReference type="PANTHER" id="PTHR10556">
    <property type="entry name" value="3-OXO-5-ALPHA-STEROID 4-DEHYDROGENASE"/>
    <property type="match status" value="1"/>
</dbReference>
<keyword evidence="5 6" id="KW-0472">Membrane</keyword>
<keyword evidence="4 6" id="KW-1133">Transmembrane helix</keyword>
<feature type="transmembrane region" description="Helical" evidence="6">
    <location>
        <begin position="126"/>
        <end position="144"/>
    </location>
</feature>
<dbReference type="PANTHER" id="PTHR10556:SF43">
    <property type="entry name" value="STEROID 5-ALPHA-REDUCTASE DET2"/>
    <property type="match status" value="1"/>
</dbReference>
<feature type="transmembrane region" description="Helical" evidence="6">
    <location>
        <begin position="204"/>
        <end position="221"/>
    </location>
</feature>
<dbReference type="OrthoDB" id="5788137at2759"/>
<feature type="domain" description="3-oxo-5-alpha-steroid 4-dehydrogenase C-terminal" evidence="7">
    <location>
        <begin position="125"/>
        <end position="280"/>
    </location>
</feature>
<dbReference type="AlphaFoldDB" id="A0A9W8L1H4"/>
<evidence type="ECO:0000256" key="4">
    <source>
        <dbReference type="ARBA" id="ARBA00022989"/>
    </source>
</evidence>
<dbReference type="GO" id="GO:0016020">
    <property type="term" value="C:membrane"/>
    <property type="evidence" value="ECO:0007669"/>
    <property type="project" value="UniProtKB-SubCell"/>
</dbReference>
<evidence type="ECO:0000256" key="6">
    <source>
        <dbReference type="SAM" id="Phobius"/>
    </source>
</evidence>
<dbReference type="PROSITE" id="PS50244">
    <property type="entry name" value="S5A_REDUCTASE"/>
    <property type="match status" value="1"/>
</dbReference>
<comment type="similarity">
    <text evidence="2">Belongs to the steroid 5-alpha reductase family.</text>
</comment>
<dbReference type="PIRSF" id="PIRSF015596">
    <property type="entry name" value="5_alpha-SR2"/>
    <property type="match status" value="1"/>
</dbReference>
<dbReference type="GO" id="GO:0008202">
    <property type="term" value="P:steroid metabolic process"/>
    <property type="evidence" value="ECO:0007669"/>
    <property type="project" value="InterPro"/>
</dbReference>
<accession>A0A9W8L1H4</accession>
<feature type="transmembrane region" description="Helical" evidence="6">
    <location>
        <begin position="95"/>
        <end position="114"/>
    </location>
</feature>
<comment type="caution">
    <text evidence="8">The sequence shown here is derived from an EMBL/GenBank/DDBJ whole genome shotgun (WGS) entry which is preliminary data.</text>
</comment>